<feature type="non-terminal residue" evidence="2">
    <location>
        <position position="56"/>
    </location>
</feature>
<accession>A0A392QJI8</accession>
<dbReference type="EMBL" id="LXQA010136166">
    <property type="protein sequence ID" value="MCI23455.1"/>
    <property type="molecule type" value="Genomic_DNA"/>
</dbReference>
<organism evidence="2 3">
    <name type="scientific">Trifolium medium</name>
    <dbReference type="NCBI Taxonomy" id="97028"/>
    <lineage>
        <taxon>Eukaryota</taxon>
        <taxon>Viridiplantae</taxon>
        <taxon>Streptophyta</taxon>
        <taxon>Embryophyta</taxon>
        <taxon>Tracheophyta</taxon>
        <taxon>Spermatophyta</taxon>
        <taxon>Magnoliopsida</taxon>
        <taxon>eudicotyledons</taxon>
        <taxon>Gunneridae</taxon>
        <taxon>Pentapetalae</taxon>
        <taxon>rosids</taxon>
        <taxon>fabids</taxon>
        <taxon>Fabales</taxon>
        <taxon>Fabaceae</taxon>
        <taxon>Papilionoideae</taxon>
        <taxon>50 kb inversion clade</taxon>
        <taxon>NPAAA clade</taxon>
        <taxon>Hologalegina</taxon>
        <taxon>IRL clade</taxon>
        <taxon>Trifolieae</taxon>
        <taxon>Trifolium</taxon>
    </lineage>
</organism>
<dbReference type="Proteomes" id="UP000265520">
    <property type="component" value="Unassembled WGS sequence"/>
</dbReference>
<comment type="caution">
    <text evidence="2">The sequence shown here is derived from an EMBL/GenBank/DDBJ whole genome shotgun (WGS) entry which is preliminary data.</text>
</comment>
<evidence type="ECO:0000313" key="3">
    <source>
        <dbReference type="Proteomes" id="UP000265520"/>
    </source>
</evidence>
<evidence type="ECO:0000256" key="1">
    <source>
        <dbReference type="SAM" id="MobiDB-lite"/>
    </source>
</evidence>
<sequence>MARDGSGRNSGGAALNTVSERHTGGEAPNISRWQEGRRREWVVTTNGSSKKEKASM</sequence>
<feature type="region of interest" description="Disordered" evidence="1">
    <location>
        <begin position="1"/>
        <end position="56"/>
    </location>
</feature>
<reference evidence="2 3" key="1">
    <citation type="journal article" date="2018" name="Front. Plant Sci.">
        <title>Red Clover (Trifolium pratense) and Zigzag Clover (T. medium) - A Picture of Genomic Similarities and Differences.</title>
        <authorList>
            <person name="Dluhosova J."/>
            <person name="Istvanek J."/>
            <person name="Nedelnik J."/>
            <person name="Repkova J."/>
        </authorList>
    </citation>
    <scope>NUCLEOTIDE SEQUENCE [LARGE SCALE GENOMIC DNA]</scope>
    <source>
        <strain evidence="3">cv. 10/8</strain>
        <tissue evidence="2">Leaf</tissue>
    </source>
</reference>
<evidence type="ECO:0000313" key="2">
    <source>
        <dbReference type="EMBL" id="MCI23455.1"/>
    </source>
</evidence>
<protein>
    <submittedName>
        <fullName evidence="2">Uncharacterized protein</fullName>
    </submittedName>
</protein>
<dbReference type="AlphaFoldDB" id="A0A392QJI8"/>
<proteinExistence type="predicted"/>
<keyword evidence="3" id="KW-1185">Reference proteome</keyword>
<name>A0A392QJI8_9FABA</name>